<proteinExistence type="predicted"/>
<dbReference type="AlphaFoldDB" id="A0A256JM68"/>
<reference evidence="2 3" key="1">
    <citation type="journal article" date="2014" name="Front. Microbiol.">
        <title>Population and genomic analysis of the genus Halorubrum.</title>
        <authorList>
            <person name="Fullmer M.S."/>
            <person name="Soucy S.M."/>
            <person name="Swithers K.S."/>
            <person name="Makkay A.M."/>
            <person name="Wheeler R."/>
            <person name="Ventosa A."/>
            <person name="Gogarten J.P."/>
            <person name="Papke R.T."/>
        </authorList>
    </citation>
    <scope>NUCLEOTIDE SEQUENCE [LARGE SCALE GENOMIC DNA]</scope>
    <source>
        <strain evidence="2 3">G37</strain>
    </source>
</reference>
<dbReference type="Proteomes" id="UP000216758">
    <property type="component" value="Unassembled WGS sequence"/>
</dbReference>
<comment type="caution">
    <text evidence="2">The sequence shown here is derived from an EMBL/GenBank/DDBJ whole genome shotgun (WGS) entry which is preliminary data.</text>
</comment>
<organism evidence="2 3">
    <name type="scientific">Halorubrum ezzemoulense</name>
    <name type="common">Halorubrum chaoviator</name>
    <dbReference type="NCBI Taxonomy" id="337243"/>
    <lineage>
        <taxon>Archaea</taxon>
        <taxon>Methanobacteriati</taxon>
        <taxon>Methanobacteriota</taxon>
        <taxon>Stenosarchaea group</taxon>
        <taxon>Halobacteria</taxon>
        <taxon>Halobacteriales</taxon>
        <taxon>Haloferacaceae</taxon>
        <taxon>Halorubrum</taxon>
    </lineage>
</organism>
<accession>A0A256JM68</accession>
<sequence length="86" mass="9174">MRGKRTLFQQSVAKSASDETRREAVRDLGQIGAVDQLSTLAQANGIAGSLRRVAVGELKQLGATEALKTISESRAVDPAIREQAQP</sequence>
<evidence type="ECO:0000256" key="1">
    <source>
        <dbReference type="SAM" id="MobiDB-lite"/>
    </source>
</evidence>
<dbReference type="OrthoDB" id="183538at2157"/>
<name>A0A256JM68_HALEZ</name>
<evidence type="ECO:0008006" key="4">
    <source>
        <dbReference type="Google" id="ProtNLM"/>
    </source>
</evidence>
<evidence type="ECO:0000313" key="3">
    <source>
        <dbReference type="Proteomes" id="UP000216758"/>
    </source>
</evidence>
<evidence type="ECO:0000313" key="2">
    <source>
        <dbReference type="EMBL" id="OYR69974.1"/>
    </source>
</evidence>
<dbReference type="EMBL" id="NHPB01000053">
    <property type="protein sequence ID" value="OYR69974.1"/>
    <property type="molecule type" value="Genomic_DNA"/>
</dbReference>
<protein>
    <recommendedName>
        <fullName evidence="4">HEAT repeat domain-containing protein</fullName>
    </recommendedName>
</protein>
<feature type="region of interest" description="Disordered" evidence="1">
    <location>
        <begin position="1"/>
        <end position="21"/>
    </location>
</feature>
<gene>
    <name evidence="2" type="ORF">DJ78_10050</name>
</gene>